<gene>
    <name evidence="1" type="ORF">S06H3_35083</name>
</gene>
<reference evidence="1" key="1">
    <citation type="journal article" date="2014" name="Front. Microbiol.">
        <title>High frequency of phylogenetically diverse reductive dehalogenase-homologous genes in deep subseafloor sedimentary metagenomes.</title>
        <authorList>
            <person name="Kawai M."/>
            <person name="Futagami T."/>
            <person name="Toyoda A."/>
            <person name="Takaki Y."/>
            <person name="Nishi S."/>
            <person name="Hori S."/>
            <person name="Arai W."/>
            <person name="Tsubouchi T."/>
            <person name="Morono Y."/>
            <person name="Uchiyama I."/>
            <person name="Ito T."/>
            <person name="Fujiyama A."/>
            <person name="Inagaki F."/>
            <person name="Takami H."/>
        </authorList>
    </citation>
    <scope>NUCLEOTIDE SEQUENCE</scope>
    <source>
        <strain evidence="1">Expedition CK06-06</strain>
    </source>
</reference>
<comment type="caution">
    <text evidence="1">The sequence shown here is derived from an EMBL/GenBank/DDBJ whole genome shotgun (WGS) entry which is preliminary data.</text>
</comment>
<protein>
    <submittedName>
        <fullName evidence="1">Uncharacterized protein</fullName>
    </submittedName>
</protein>
<evidence type="ECO:0000313" key="1">
    <source>
        <dbReference type="EMBL" id="GAI20287.1"/>
    </source>
</evidence>
<accession>X1LLN9</accession>
<dbReference type="AlphaFoldDB" id="X1LLN9"/>
<organism evidence="1">
    <name type="scientific">marine sediment metagenome</name>
    <dbReference type="NCBI Taxonomy" id="412755"/>
    <lineage>
        <taxon>unclassified sequences</taxon>
        <taxon>metagenomes</taxon>
        <taxon>ecological metagenomes</taxon>
    </lineage>
</organism>
<dbReference type="EMBL" id="BARV01021135">
    <property type="protein sequence ID" value="GAI20287.1"/>
    <property type="molecule type" value="Genomic_DNA"/>
</dbReference>
<feature type="non-terminal residue" evidence="1">
    <location>
        <position position="1"/>
    </location>
</feature>
<sequence>LGFTISILDTDNLESTEIVISSSKIFDFNNVSTLGTIVLLDAGNIQIDEEKSEEEPAD</sequence>
<name>X1LLN9_9ZZZZ</name>
<proteinExistence type="predicted"/>